<dbReference type="PANTHER" id="PTHR10039">
    <property type="entry name" value="AMELOGENIN"/>
    <property type="match status" value="1"/>
</dbReference>
<dbReference type="InterPro" id="IPR056884">
    <property type="entry name" value="NPHP3-like_N"/>
</dbReference>
<evidence type="ECO:0000313" key="3">
    <source>
        <dbReference type="EMBL" id="EFQ26904.1"/>
    </source>
</evidence>
<keyword evidence="4" id="KW-1185">Reference proteome</keyword>
<dbReference type="Proteomes" id="UP000008782">
    <property type="component" value="Unassembled WGS sequence"/>
</dbReference>
<name>E3Q7P2_COLGM</name>
<sequence>MTRLWQTDSAFSEALYELIPEHTKKKTPQFIQKILEGEVTNPDDVNVKLKEWQKLDSQRAQKLKPIFHAINDYDGIIGILCSADPYPSALIWGGLKAVVECFRRYYQVFDQLEGQLKSLTHHLKLLKQYEQLFSESEHMRDLLVASYKGIIRFWIRVEDHCMTPGFVRALKTVTSISVTKINEIIADITDTSKIIERLVPVIQEQRRRKERNETVVERQDVQDKLDELLRRASTKDNVERWSRVCEWIMGRDGCKVSDGIDRPYDQHVQTRIPKTGTWLLEDAQFRRWVEAGSEANILWLRGGAGVGKSTICSQIVDRLESLRPEATVAFHFFSFNEELSPTHVYRNIARRLFFSVYDNEGDEISEEVLELLRLDPTSLRALQRMVAVLVAESKSCFILLDGLDEELENSKKERWQNASAVLSFFINLASEPDSGLKLWCSSQDHRAIRQLSQSTHLWPPPAFGLPQKCLLATDFLDNL</sequence>
<dbReference type="eggNOG" id="ENOG502QWMA">
    <property type="taxonomic scope" value="Eukaryota"/>
</dbReference>
<dbReference type="GeneID" id="24407440"/>
<gene>
    <name evidence="3" type="ORF">GLRG_02075</name>
</gene>
<dbReference type="Gene3D" id="3.40.50.300">
    <property type="entry name" value="P-loop containing nucleotide triphosphate hydrolases"/>
    <property type="match status" value="1"/>
</dbReference>
<dbReference type="RefSeq" id="XP_008090924.1">
    <property type="nucleotide sequence ID" value="XM_008092733.1"/>
</dbReference>
<dbReference type="OrthoDB" id="21416at2759"/>
<dbReference type="VEuPathDB" id="FungiDB:GLRG_02075"/>
<dbReference type="PROSITE" id="PS50837">
    <property type="entry name" value="NACHT"/>
    <property type="match status" value="1"/>
</dbReference>
<organism evidence="4">
    <name type="scientific">Colletotrichum graminicola (strain M1.001 / M2 / FGSC 10212)</name>
    <name type="common">Maize anthracnose fungus</name>
    <name type="synonym">Glomerella graminicola</name>
    <dbReference type="NCBI Taxonomy" id="645133"/>
    <lineage>
        <taxon>Eukaryota</taxon>
        <taxon>Fungi</taxon>
        <taxon>Dikarya</taxon>
        <taxon>Ascomycota</taxon>
        <taxon>Pezizomycotina</taxon>
        <taxon>Sordariomycetes</taxon>
        <taxon>Hypocreomycetidae</taxon>
        <taxon>Glomerellales</taxon>
        <taxon>Glomerellaceae</taxon>
        <taxon>Colletotrichum</taxon>
        <taxon>Colletotrichum graminicola species complex</taxon>
    </lineage>
</organism>
<dbReference type="Pfam" id="PF24883">
    <property type="entry name" value="NPHP3_N"/>
    <property type="match status" value="1"/>
</dbReference>
<dbReference type="InterPro" id="IPR056125">
    <property type="entry name" value="DUF7708"/>
</dbReference>
<evidence type="ECO:0000313" key="4">
    <source>
        <dbReference type="Proteomes" id="UP000008782"/>
    </source>
</evidence>
<dbReference type="EMBL" id="GG697336">
    <property type="protein sequence ID" value="EFQ26904.1"/>
    <property type="molecule type" value="Genomic_DNA"/>
</dbReference>
<dbReference type="HOGENOM" id="CLU_569869_0_0_1"/>
<dbReference type="PANTHER" id="PTHR10039:SF17">
    <property type="entry name" value="FUNGAL STAND N-TERMINAL GOODBYE DOMAIN-CONTAINING PROTEIN-RELATED"/>
    <property type="match status" value="1"/>
</dbReference>
<proteinExistence type="predicted"/>
<evidence type="ECO:0000259" key="2">
    <source>
        <dbReference type="PROSITE" id="PS50837"/>
    </source>
</evidence>
<protein>
    <recommendedName>
        <fullName evidence="2">NACHT domain-containing protein</fullName>
    </recommendedName>
</protein>
<feature type="domain" description="NACHT" evidence="2">
    <location>
        <begin position="296"/>
        <end position="405"/>
    </location>
</feature>
<dbReference type="AlphaFoldDB" id="E3Q7P2"/>
<dbReference type="STRING" id="645133.E3Q7P2"/>
<evidence type="ECO:0000256" key="1">
    <source>
        <dbReference type="ARBA" id="ARBA00022737"/>
    </source>
</evidence>
<dbReference type="Pfam" id="PF24809">
    <property type="entry name" value="DUF7708"/>
    <property type="match status" value="1"/>
</dbReference>
<keyword evidence="1" id="KW-0677">Repeat</keyword>
<reference evidence="4" key="1">
    <citation type="journal article" date="2012" name="Nat. Genet.">
        <title>Lifestyle transitions in plant pathogenic Colletotrichum fungi deciphered by genome and transcriptome analyses.</title>
        <authorList>
            <person name="O'Connell R.J."/>
            <person name="Thon M.R."/>
            <person name="Hacquard S."/>
            <person name="Amyotte S.G."/>
            <person name="Kleemann J."/>
            <person name="Torres M.F."/>
            <person name="Damm U."/>
            <person name="Buiate E.A."/>
            <person name="Epstein L."/>
            <person name="Alkan N."/>
            <person name="Altmueller J."/>
            <person name="Alvarado-Balderrama L."/>
            <person name="Bauser C.A."/>
            <person name="Becker C."/>
            <person name="Birren B.W."/>
            <person name="Chen Z."/>
            <person name="Choi J."/>
            <person name="Crouch J.A."/>
            <person name="Duvick J.P."/>
            <person name="Farman M.A."/>
            <person name="Gan P."/>
            <person name="Heiman D."/>
            <person name="Henrissat B."/>
            <person name="Howard R.J."/>
            <person name="Kabbage M."/>
            <person name="Koch C."/>
            <person name="Kracher B."/>
            <person name="Kubo Y."/>
            <person name="Law A.D."/>
            <person name="Lebrun M.-H."/>
            <person name="Lee Y.-H."/>
            <person name="Miyara I."/>
            <person name="Moore N."/>
            <person name="Neumann U."/>
            <person name="Nordstroem K."/>
            <person name="Panaccione D.G."/>
            <person name="Panstruga R."/>
            <person name="Place M."/>
            <person name="Proctor R.H."/>
            <person name="Prusky D."/>
            <person name="Rech G."/>
            <person name="Reinhardt R."/>
            <person name="Rollins J.A."/>
            <person name="Rounsley S."/>
            <person name="Schardl C.L."/>
            <person name="Schwartz D.C."/>
            <person name="Shenoy N."/>
            <person name="Shirasu K."/>
            <person name="Sikhakolli U.R."/>
            <person name="Stueber K."/>
            <person name="Sukno S.A."/>
            <person name="Sweigard J.A."/>
            <person name="Takano Y."/>
            <person name="Takahara H."/>
            <person name="Trail F."/>
            <person name="van der Does H.C."/>
            <person name="Voll L.M."/>
            <person name="Will I."/>
            <person name="Young S."/>
            <person name="Zeng Q."/>
            <person name="Zhang J."/>
            <person name="Zhou S."/>
            <person name="Dickman M.B."/>
            <person name="Schulze-Lefert P."/>
            <person name="Ver Loren van Themaat E."/>
            <person name="Ma L.-J."/>
            <person name="Vaillancourt L.J."/>
        </authorList>
    </citation>
    <scope>NUCLEOTIDE SEQUENCE [LARGE SCALE GENOMIC DNA]</scope>
    <source>
        <strain evidence="4">M1.001 / M2 / FGSC 10212</strain>
    </source>
</reference>
<dbReference type="InterPro" id="IPR007111">
    <property type="entry name" value="NACHT_NTPase"/>
</dbReference>
<accession>E3Q7P2</accession>
<dbReference type="SUPFAM" id="SSF52540">
    <property type="entry name" value="P-loop containing nucleoside triphosphate hydrolases"/>
    <property type="match status" value="1"/>
</dbReference>
<dbReference type="InterPro" id="IPR027417">
    <property type="entry name" value="P-loop_NTPase"/>
</dbReference>